<accession>A0A1W2CQV0</accession>
<dbReference type="SUPFAM" id="SSF47226">
    <property type="entry name" value="Histidine-containing phosphotransfer domain, HPT domain"/>
    <property type="match status" value="1"/>
</dbReference>
<dbReference type="EMBL" id="FWXY01000013">
    <property type="protein sequence ID" value="SMC87581.1"/>
    <property type="molecule type" value="Genomic_DNA"/>
</dbReference>
<dbReference type="InterPro" id="IPR036641">
    <property type="entry name" value="HPT_dom_sf"/>
</dbReference>
<dbReference type="Proteomes" id="UP000192418">
    <property type="component" value="Unassembled WGS sequence"/>
</dbReference>
<feature type="modified residue" description="Phosphohistidine" evidence="1">
    <location>
        <position position="63"/>
    </location>
</feature>
<proteinExistence type="predicted"/>
<evidence type="ECO:0000259" key="2">
    <source>
        <dbReference type="PROSITE" id="PS50894"/>
    </source>
</evidence>
<dbReference type="PROSITE" id="PS50894">
    <property type="entry name" value="HPT"/>
    <property type="match status" value="1"/>
</dbReference>
<dbReference type="InterPro" id="IPR008207">
    <property type="entry name" value="Sig_transdc_His_kin_Hpt_dom"/>
</dbReference>
<dbReference type="OrthoDB" id="10009202at2"/>
<dbReference type="STRING" id="1121400.SAMN02746065_11389"/>
<dbReference type="Pfam" id="PF01627">
    <property type="entry name" value="Hpt"/>
    <property type="match status" value="1"/>
</dbReference>
<dbReference type="GO" id="GO:0000160">
    <property type="term" value="P:phosphorelay signal transduction system"/>
    <property type="evidence" value="ECO:0007669"/>
    <property type="project" value="InterPro"/>
</dbReference>
<keyword evidence="1" id="KW-0597">Phosphoprotein</keyword>
<evidence type="ECO:0000313" key="3">
    <source>
        <dbReference type="EMBL" id="SMC87581.1"/>
    </source>
</evidence>
<gene>
    <name evidence="3" type="ORF">SAMN02746065_11389</name>
</gene>
<name>A0A1W2CQV0_9BACT</name>
<sequence>MEKWQCGASDVIDIKELMEIMDNDMALLDDCFAVFVETWSEFFKEIESAVLARDATALDRAAHSFKGTLQYLAAMPAVDVVKRLELAGKSGDFTTVDEDLDSLNMACQALVRFMMSRKKC</sequence>
<protein>
    <submittedName>
        <fullName evidence="3">HPt (Histidine-containing phosphotransfer) domain-containing protein</fullName>
    </submittedName>
</protein>
<evidence type="ECO:0000313" key="4">
    <source>
        <dbReference type="Proteomes" id="UP000192418"/>
    </source>
</evidence>
<dbReference type="Gene3D" id="1.20.120.160">
    <property type="entry name" value="HPT domain"/>
    <property type="match status" value="1"/>
</dbReference>
<organism evidence="3 4">
    <name type="scientific">Desulfocicer vacuolatum DSM 3385</name>
    <dbReference type="NCBI Taxonomy" id="1121400"/>
    <lineage>
        <taxon>Bacteria</taxon>
        <taxon>Pseudomonadati</taxon>
        <taxon>Thermodesulfobacteriota</taxon>
        <taxon>Desulfobacteria</taxon>
        <taxon>Desulfobacterales</taxon>
        <taxon>Desulfobacteraceae</taxon>
        <taxon>Desulfocicer</taxon>
    </lineage>
</organism>
<feature type="domain" description="HPt" evidence="2">
    <location>
        <begin position="24"/>
        <end position="120"/>
    </location>
</feature>
<dbReference type="AlphaFoldDB" id="A0A1W2CQV0"/>
<dbReference type="RefSeq" id="WP_084069833.1">
    <property type="nucleotide sequence ID" value="NZ_FWXY01000013.1"/>
</dbReference>
<keyword evidence="4" id="KW-1185">Reference proteome</keyword>
<reference evidence="3 4" key="1">
    <citation type="submission" date="2017-04" db="EMBL/GenBank/DDBJ databases">
        <authorList>
            <person name="Afonso C.L."/>
            <person name="Miller P.J."/>
            <person name="Scott M.A."/>
            <person name="Spackman E."/>
            <person name="Goraichik I."/>
            <person name="Dimitrov K.M."/>
            <person name="Suarez D.L."/>
            <person name="Swayne D.E."/>
        </authorList>
    </citation>
    <scope>NUCLEOTIDE SEQUENCE [LARGE SCALE GENOMIC DNA]</scope>
    <source>
        <strain evidence="3 4">DSM 3385</strain>
    </source>
</reference>
<dbReference type="GO" id="GO:0004672">
    <property type="term" value="F:protein kinase activity"/>
    <property type="evidence" value="ECO:0007669"/>
    <property type="project" value="UniProtKB-ARBA"/>
</dbReference>
<evidence type="ECO:0000256" key="1">
    <source>
        <dbReference type="PROSITE-ProRule" id="PRU00110"/>
    </source>
</evidence>